<feature type="signal peptide" evidence="2">
    <location>
        <begin position="1"/>
        <end position="24"/>
    </location>
</feature>
<dbReference type="EMBL" id="CATQJA010002651">
    <property type="protein sequence ID" value="CAJ0577716.1"/>
    <property type="molecule type" value="Genomic_DNA"/>
</dbReference>
<keyword evidence="1" id="KW-1133">Transmembrane helix</keyword>
<evidence type="ECO:0000313" key="3">
    <source>
        <dbReference type="EMBL" id="CAJ0577716.1"/>
    </source>
</evidence>
<evidence type="ECO:0000256" key="2">
    <source>
        <dbReference type="SAM" id="SignalP"/>
    </source>
</evidence>
<organism evidence="3 4">
    <name type="scientific">Mesorhabditis spiculigera</name>
    <dbReference type="NCBI Taxonomy" id="96644"/>
    <lineage>
        <taxon>Eukaryota</taxon>
        <taxon>Metazoa</taxon>
        <taxon>Ecdysozoa</taxon>
        <taxon>Nematoda</taxon>
        <taxon>Chromadorea</taxon>
        <taxon>Rhabditida</taxon>
        <taxon>Rhabditina</taxon>
        <taxon>Rhabditomorpha</taxon>
        <taxon>Rhabditoidea</taxon>
        <taxon>Rhabditidae</taxon>
        <taxon>Mesorhabditinae</taxon>
        <taxon>Mesorhabditis</taxon>
    </lineage>
</organism>
<accession>A0AA36CZ19</accession>
<keyword evidence="1" id="KW-0472">Membrane</keyword>
<comment type="caution">
    <text evidence="3">The sequence shown here is derived from an EMBL/GenBank/DDBJ whole genome shotgun (WGS) entry which is preliminary data.</text>
</comment>
<sequence>MQSAKMVYYRLLIFALMSRLAVEAADNKPFPVVCLLPKPDEKCVKPEEILASDYCDHSRVVTRQVLDQANDQVKTPNAGKEEPVVECLGYPPNSQGYPNIIPPGSSVNDGCPLANFNWDGAPFQGNLMTCAAFPCQKRNRIWCDLYIEDPAKAEACELPPLCDSDGVVDRKAYLYPHFEGDATHFIVVNKTYCEKLCTPEKNDGVGCRRIPTCRDEKHKNQSLTHLFDKDIPKDHLDYDPFYVLSTCLPWCSKEESLNPKLKRKQPCNPRPIFKNGAGPNPFFANEYDAIEQADGKKGSGSNVVYAGILSILVLCAIVIGFAIGGLFMWKKKKMAKQAVLDSEKSSGPSVLVRNNSSVMPTQASVTAIVTSSATPSAPKKKLTAEEYVAQVKQHMKNKTDKSLESESSDRD</sequence>
<feature type="transmembrane region" description="Helical" evidence="1">
    <location>
        <begin position="303"/>
        <end position="329"/>
    </location>
</feature>
<reference evidence="3" key="1">
    <citation type="submission" date="2023-06" db="EMBL/GenBank/DDBJ databases">
        <authorList>
            <person name="Delattre M."/>
        </authorList>
    </citation>
    <scope>NUCLEOTIDE SEQUENCE</scope>
    <source>
        <strain evidence="3">AF72</strain>
    </source>
</reference>
<keyword evidence="1" id="KW-0812">Transmembrane</keyword>
<gene>
    <name evidence="3" type="ORF">MSPICULIGERA_LOCUS15984</name>
</gene>
<name>A0AA36CZ19_9BILA</name>
<evidence type="ECO:0000313" key="4">
    <source>
        <dbReference type="Proteomes" id="UP001177023"/>
    </source>
</evidence>
<evidence type="ECO:0000256" key="1">
    <source>
        <dbReference type="SAM" id="Phobius"/>
    </source>
</evidence>
<keyword evidence="2" id="KW-0732">Signal</keyword>
<feature type="non-terminal residue" evidence="3">
    <location>
        <position position="411"/>
    </location>
</feature>
<keyword evidence="4" id="KW-1185">Reference proteome</keyword>
<feature type="chain" id="PRO_5041313084" evidence="2">
    <location>
        <begin position="25"/>
        <end position="411"/>
    </location>
</feature>
<dbReference type="AlphaFoldDB" id="A0AA36CZ19"/>
<protein>
    <submittedName>
        <fullName evidence="3">Uncharacterized protein</fullName>
    </submittedName>
</protein>
<dbReference type="Proteomes" id="UP001177023">
    <property type="component" value="Unassembled WGS sequence"/>
</dbReference>
<proteinExistence type="predicted"/>